<proteinExistence type="inferred from homology"/>
<comment type="subunit">
    <text evidence="16">Homodimer. Can form oligomers with SYN2. Interacts with CAPON. Forms a ternary complex with NOS1. Isoform Ib interacts with PRNP.</text>
</comment>
<feature type="non-terminal residue" evidence="21">
    <location>
        <position position="1"/>
    </location>
</feature>
<evidence type="ECO:0000256" key="3">
    <source>
        <dbReference type="ARBA" id="ARBA00008243"/>
    </source>
</evidence>
<dbReference type="Gene3D" id="3.30.470.20">
    <property type="entry name" value="ATP-grasp fold, B domain"/>
    <property type="match status" value="1"/>
</dbReference>
<dbReference type="InterPro" id="IPR016185">
    <property type="entry name" value="PreATP-grasp_dom_sf"/>
</dbReference>
<dbReference type="AlphaFoldDB" id="A0AAV2GYS7"/>
<dbReference type="GO" id="GO:0007269">
    <property type="term" value="P:neurotransmitter secretion"/>
    <property type="evidence" value="ECO:0007669"/>
    <property type="project" value="InterPro"/>
</dbReference>
<keyword evidence="5" id="KW-0488">Methylation</keyword>
<evidence type="ECO:0000256" key="1">
    <source>
        <dbReference type="ARBA" id="ARBA00004398"/>
    </source>
</evidence>
<dbReference type="Gene3D" id="3.40.50.20">
    <property type="match status" value="1"/>
</dbReference>
<evidence type="ECO:0000256" key="13">
    <source>
        <dbReference type="ARBA" id="ARBA00023329"/>
    </source>
</evidence>
<dbReference type="SUPFAM" id="SSF52440">
    <property type="entry name" value="PreATP-grasp domain"/>
    <property type="match status" value="1"/>
</dbReference>
<feature type="region of interest" description="Disordered" evidence="19">
    <location>
        <begin position="448"/>
        <end position="523"/>
    </location>
</feature>
<reference evidence="21 22" key="1">
    <citation type="submission" date="2024-04" db="EMBL/GenBank/DDBJ databases">
        <authorList>
            <consortium name="Genoscope - CEA"/>
            <person name="William W."/>
        </authorList>
    </citation>
    <scope>NUCLEOTIDE SEQUENCE [LARGE SCALE GENOMIC DNA]</scope>
</reference>
<evidence type="ECO:0000256" key="4">
    <source>
        <dbReference type="ARBA" id="ARBA00017852"/>
    </source>
</evidence>
<comment type="caution">
    <text evidence="21">The sequence shown here is derived from an EMBL/GenBank/DDBJ whole genome shotgun (WGS) entry which is preliminary data.</text>
</comment>
<dbReference type="InterPro" id="IPR020897">
    <property type="entry name" value="Synapsin_pre-ATP-grasp_dom"/>
</dbReference>
<keyword evidence="8" id="KW-0770">Synapse</keyword>
<evidence type="ECO:0000256" key="7">
    <source>
        <dbReference type="ARBA" id="ARBA00022737"/>
    </source>
</evidence>
<keyword evidence="7" id="KW-0677">Repeat</keyword>
<keyword evidence="6" id="KW-0597">Phosphoprotein</keyword>
<evidence type="ECO:0000259" key="20">
    <source>
        <dbReference type="PROSITE" id="PS50975"/>
    </source>
</evidence>
<comment type="function">
    <text evidence="17">Neuronal phosphoprotein that coats synaptic vesicles, and binds to the cytoskeleton. Acts as a regulator of synaptic vesicles trafficking, involved in the control of neurotransmitter release at the pre-synaptic terminal. Also involved in the regulation of axon outgrowth and synaptogenesis. The complex formed with NOS1 and CAPON proteins is necessary for specific nitric-oxid functions at a presynaptic level.</text>
</comment>
<keyword evidence="9" id="KW-0333">Golgi apparatus</keyword>
<name>A0AAV2GYS7_LYMST</name>
<dbReference type="Gene3D" id="3.30.1490.20">
    <property type="entry name" value="ATP-grasp fold, A domain"/>
    <property type="match status" value="1"/>
</dbReference>
<evidence type="ECO:0000256" key="6">
    <source>
        <dbReference type="ARBA" id="ARBA00022553"/>
    </source>
</evidence>
<sequence>TATISAPDPSDPISYLQYLILSISAKCAASLPIAKISFSNFKDSFGSGMNFLRRRFSSGDLQGEANEKEEPPNVGPLNFKKGPSPSAPNSPSKSTSSVNIGQRIFSSTAKPAVNKDKFKTLLVIDDEHTDWSKYFRGKKLFGDWDVRVEQAQFSELNLAAYSDSGTMVDIQVTRNGNKVVRSFKPDFLLIRQHARDAQEDWRNLLLGFKYGSIPSVNSLTAEYNFLDKPWVFAQLIDIQKRLGKEAFPLIDQAYYPNHKEMVSNMWLITPKFPVVVKIGHAHSGLGKVRVANHYDFQDLAGVVAVTKGYSTTEPFIDAKYDLHIQKIGSSYKAFMRKSLSGNWKANTGSAMLEQIAMNEKFKLWVDECSQLFGGLDIVAVEAIQGKDGREHIIEVNGSSMTLLGEAQEEDRRLIAELVLAKMQAMCKPISQSMSKATSSHAIMHQVNGSHQGPAAANPAKPPQSRQPDGSLQQSPGQARGPPGATGPHQPAHMSNPPPQPFPTPNAGPPGLARMGSKDEEDTMKNLRKTFAGIFGDM</sequence>
<organism evidence="21 22">
    <name type="scientific">Lymnaea stagnalis</name>
    <name type="common">Great pond snail</name>
    <name type="synonym">Helix stagnalis</name>
    <dbReference type="NCBI Taxonomy" id="6523"/>
    <lineage>
        <taxon>Eukaryota</taxon>
        <taxon>Metazoa</taxon>
        <taxon>Spiralia</taxon>
        <taxon>Lophotrochozoa</taxon>
        <taxon>Mollusca</taxon>
        <taxon>Gastropoda</taxon>
        <taxon>Heterobranchia</taxon>
        <taxon>Euthyneura</taxon>
        <taxon>Panpulmonata</taxon>
        <taxon>Hygrophila</taxon>
        <taxon>Lymnaeoidea</taxon>
        <taxon>Lymnaeidae</taxon>
        <taxon>Lymnaea</taxon>
    </lineage>
</organism>
<evidence type="ECO:0000256" key="5">
    <source>
        <dbReference type="ARBA" id="ARBA00022481"/>
    </source>
</evidence>
<feature type="compositionally biased region" description="Polar residues" evidence="19">
    <location>
        <begin position="463"/>
        <end position="476"/>
    </location>
</feature>
<comment type="similarity">
    <text evidence="3">Belongs to the synapsin family.</text>
</comment>
<dbReference type="SUPFAM" id="SSF56059">
    <property type="entry name" value="Glutathione synthetase ATP-binding domain-like"/>
    <property type="match status" value="1"/>
</dbReference>
<comment type="subcellular location">
    <subcellularLocation>
        <location evidence="1">Cytoplasmic vesicle</location>
        <location evidence="1">Secretory vesicle</location>
    </subcellularLocation>
    <subcellularLocation>
        <location evidence="2">Golgi apparatus</location>
    </subcellularLocation>
    <subcellularLocation>
        <location evidence="15">Presynapse</location>
    </subcellularLocation>
</comment>
<evidence type="ECO:0000313" key="21">
    <source>
        <dbReference type="EMBL" id="CAL1526236.1"/>
    </source>
</evidence>
<dbReference type="GO" id="GO:0030672">
    <property type="term" value="C:synaptic vesicle membrane"/>
    <property type="evidence" value="ECO:0007669"/>
    <property type="project" value="TreeGrafter"/>
</dbReference>
<dbReference type="InterPro" id="IPR001359">
    <property type="entry name" value="Synapsin"/>
</dbReference>
<feature type="compositionally biased region" description="Pro residues" evidence="19">
    <location>
        <begin position="495"/>
        <end position="507"/>
    </location>
</feature>
<evidence type="ECO:0000256" key="12">
    <source>
        <dbReference type="ARBA" id="ARBA00023273"/>
    </source>
</evidence>
<feature type="domain" description="ATP-grasp" evidence="20">
    <location>
        <begin position="239"/>
        <end position="423"/>
    </location>
</feature>
<dbReference type="Pfam" id="PF10581">
    <property type="entry name" value="Synapsin_N"/>
    <property type="match status" value="1"/>
</dbReference>
<dbReference type="PROSITE" id="PS50975">
    <property type="entry name" value="ATP_GRASP"/>
    <property type="match status" value="1"/>
</dbReference>
<dbReference type="PANTHER" id="PTHR10841:SF17">
    <property type="entry name" value="SYNAPSIN"/>
    <property type="match status" value="1"/>
</dbReference>
<keyword evidence="13" id="KW-0968">Cytoplasmic vesicle</keyword>
<feature type="compositionally biased region" description="Low complexity" evidence="19">
    <location>
        <begin position="83"/>
        <end position="97"/>
    </location>
</feature>
<feature type="region of interest" description="Disordered" evidence="19">
    <location>
        <begin position="61"/>
        <end position="99"/>
    </location>
</feature>
<evidence type="ECO:0000256" key="11">
    <source>
        <dbReference type="ARBA" id="ARBA00023203"/>
    </source>
</evidence>
<keyword evidence="18" id="KW-0067">ATP-binding</keyword>
<evidence type="ECO:0000256" key="2">
    <source>
        <dbReference type="ARBA" id="ARBA00004555"/>
    </source>
</evidence>
<dbReference type="Pfam" id="PF02750">
    <property type="entry name" value="Synapsin_C"/>
    <property type="match status" value="1"/>
</dbReference>
<gene>
    <name evidence="21" type="ORF">GSLYS_00000413001</name>
</gene>
<dbReference type="PANTHER" id="PTHR10841">
    <property type="entry name" value="SYNAPSIN"/>
    <property type="match status" value="1"/>
</dbReference>
<evidence type="ECO:0000313" key="22">
    <source>
        <dbReference type="Proteomes" id="UP001497497"/>
    </source>
</evidence>
<keyword evidence="22" id="KW-1185">Reference proteome</keyword>
<dbReference type="GO" id="GO:0046872">
    <property type="term" value="F:metal ion binding"/>
    <property type="evidence" value="ECO:0007669"/>
    <property type="project" value="InterPro"/>
</dbReference>
<dbReference type="PRINTS" id="PR01368">
    <property type="entry name" value="SYNAPSIN"/>
</dbReference>
<evidence type="ECO:0000256" key="8">
    <source>
        <dbReference type="ARBA" id="ARBA00023018"/>
    </source>
</evidence>
<accession>A0AAV2GYS7</accession>
<evidence type="ECO:0000256" key="10">
    <source>
        <dbReference type="ARBA" id="ARBA00023180"/>
    </source>
</evidence>
<dbReference type="Proteomes" id="UP001497497">
    <property type="component" value="Unassembled WGS sequence"/>
</dbReference>
<keyword evidence="12" id="KW-0966">Cell projection</keyword>
<dbReference type="GO" id="GO:0005524">
    <property type="term" value="F:ATP binding"/>
    <property type="evidence" value="ECO:0007669"/>
    <property type="project" value="UniProtKB-UniRule"/>
</dbReference>
<evidence type="ECO:0000256" key="18">
    <source>
        <dbReference type="PROSITE-ProRule" id="PRU00409"/>
    </source>
</evidence>
<dbReference type="InterPro" id="IPR020898">
    <property type="entry name" value="Synapsin_ATP-bd_dom"/>
</dbReference>
<evidence type="ECO:0000256" key="9">
    <source>
        <dbReference type="ARBA" id="ARBA00023034"/>
    </source>
</evidence>
<dbReference type="FunFam" id="3.30.1490.20:FF:000008">
    <property type="entry name" value="Synapsin I"/>
    <property type="match status" value="1"/>
</dbReference>
<dbReference type="InterPro" id="IPR013815">
    <property type="entry name" value="ATP_grasp_subdomain_1"/>
</dbReference>
<dbReference type="InterPro" id="IPR019736">
    <property type="entry name" value="Synapsin_P_site"/>
</dbReference>
<dbReference type="FunFam" id="3.40.50.20:FF:000008">
    <property type="entry name" value="Synapsin III"/>
    <property type="match status" value="1"/>
</dbReference>
<evidence type="ECO:0000256" key="14">
    <source>
        <dbReference type="ARBA" id="ARBA00029646"/>
    </source>
</evidence>
<keyword evidence="11" id="KW-0009">Actin-binding</keyword>
<dbReference type="EMBL" id="CAXITT010000003">
    <property type="protein sequence ID" value="CAL1526236.1"/>
    <property type="molecule type" value="Genomic_DNA"/>
</dbReference>
<dbReference type="Pfam" id="PF02078">
    <property type="entry name" value="Synapsin"/>
    <property type="match status" value="1"/>
</dbReference>
<dbReference type="FunFam" id="3.30.470.20:FF:000011">
    <property type="entry name" value="Synapsin I"/>
    <property type="match status" value="1"/>
</dbReference>
<evidence type="ECO:0000256" key="17">
    <source>
        <dbReference type="ARBA" id="ARBA00060129"/>
    </source>
</evidence>
<dbReference type="GO" id="GO:0003779">
    <property type="term" value="F:actin binding"/>
    <property type="evidence" value="ECO:0007669"/>
    <property type="project" value="UniProtKB-KW"/>
</dbReference>
<dbReference type="InterPro" id="IPR011761">
    <property type="entry name" value="ATP-grasp"/>
</dbReference>
<evidence type="ECO:0000256" key="15">
    <source>
        <dbReference type="ARBA" id="ARBA00034106"/>
    </source>
</evidence>
<dbReference type="GO" id="GO:0005794">
    <property type="term" value="C:Golgi apparatus"/>
    <property type="evidence" value="ECO:0007669"/>
    <property type="project" value="UniProtKB-SubCell"/>
</dbReference>
<evidence type="ECO:0000256" key="19">
    <source>
        <dbReference type="SAM" id="MobiDB-lite"/>
    </source>
</evidence>
<evidence type="ECO:0000256" key="16">
    <source>
        <dbReference type="ARBA" id="ARBA00046960"/>
    </source>
</evidence>
<protein>
    <recommendedName>
        <fullName evidence="4">Synapsin-1</fullName>
    </recommendedName>
    <alternativeName>
        <fullName evidence="14">Synapsin I</fullName>
    </alternativeName>
</protein>
<keyword evidence="18" id="KW-0547">Nucleotide-binding</keyword>
<keyword evidence="10" id="KW-0325">Glycoprotein</keyword>